<evidence type="ECO:0000313" key="1">
    <source>
        <dbReference type="EMBL" id="EJX01434.1"/>
    </source>
</evidence>
<protein>
    <submittedName>
        <fullName evidence="1">Uncharacterized protein</fullName>
    </submittedName>
</protein>
<dbReference type="EMBL" id="AMCI01002960">
    <property type="protein sequence ID" value="EJX01434.1"/>
    <property type="molecule type" value="Genomic_DNA"/>
</dbReference>
<dbReference type="Pfam" id="PF08842">
    <property type="entry name" value="Mfa2"/>
    <property type="match status" value="1"/>
</dbReference>
<comment type="caution">
    <text evidence="1">The sequence shown here is derived from an EMBL/GenBank/DDBJ whole genome shotgun (WGS) entry which is preliminary data.</text>
</comment>
<dbReference type="InterPro" id="IPR014941">
    <property type="entry name" value="FimB/Mfa2/Mfa3"/>
</dbReference>
<accession>J9G3L2</accession>
<dbReference type="Gene3D" id="2.60.40.2100">
    <property type="match status" value="1"/>
</dbReference>
<gene>
    <name evidence="1" type="ORF">EVA_10460</name>
</gene>
<name>J9G3L2_9ZZZZ</name>
<dbReference type="AlphaFoldDB" id="J9G3L2"/>
<sequence length="141" mass="16480">MNTVRFRYLYRGNDRFNNYIHKMRYLLFDNAGHYIKDMEPVEGELNRVRIGSLREGTYTLVGIGNLEDYGELRGYTEVGLEQFHLAVTKYIDDSGEAIANGDRIYWGECCFTVVKDSSNKFVGEMSNIHCVFRVRVEWELV</sequence>
<organism evidence="1">
    <name type="scientific">gut metagenome</name>
    <dbReference type="NCBI Taxonomy" id="749906"/>
    <lineage>
        <taxon>unclassified sequences</taxon>
        <taxon>metagenomes</taxon>
        <taxon>organismal metagenomes</taxon>
    </lineage>
</organism>
<proteinExistence type="predicted"/>
<feature type="non-terminal residue" evidence="1">
    <location>
        <position position="141"/>
    </location>
</feature>
<reference evidence="1" key="1">
    <citation type="journal article" date="2012" name="PLoS ONE">
        <title>Gene sets for utilization of primary and secondary nutrition supplies in the distal gut of endangered iberian lynx.</title>
        <authorList>
            <person name="Alcaide M."/>
            <person name="Messina E."/>
            <person name="Richter M."/>
            <person name="Bargiela R."/>
            <person name="Peplies J."/>
            <person name="Huws S.A."/>
            <person name="Newbold C.J."/>
            <person name="Golyshin P.N."/>
            <person name="Simon M.A."/>
            <person name="Lopez G."/>
            <person name="Yakimov M.M."/>
            <person name="Ferrer M."/>
        </authorList>
    </citation>
    <scope>NUCLEOTIDE SEQUENCE</scope>
</reference>